<accession>A0A1G9N652</accession>
<dbReference type="SMART" id="SM00028">
    <property type="entry name" value="TPR"/>
    <property type="match status" value="4"/>
</dbReference>
<dbReference type="Pfam" id="PF13424">
    <property type="entry name" value="TPR_12"/>
    <property type="match status" value="1"/>
</dbReference>
<keyword evidence="2" id="KW-0175">Coiled coil</keyword>
<dbReference type="InterPro" id="IPR011990">
    <property type="entry name" value="TPR-like_helical_dom_sf"/>
</dbReference>
<dbReference type="SUPFAM" id="SSF48452">
    <property type="entry name" value="TPR-like"/>
    <property type="match status" value="1"/>
</dbReference>
<organism evidence="4 5">
    <name type="scientific">Daejeonella rubra</name>
    <dbReference type="NCBI Taxonomy" id="990371"/>
    <lineage>
        <taxon>Bacteria</taxon>
        <taxon>Pseudomonadati</taxon>
        <taxon>Bacteroidota</taxon>
        <taxon>Sphingobacteriia</taxon>
        <taxon>Sphingobacteriales</taxon>
        <taxon>Sphingobacteriaceae</taxon>
        <taxon>Daejeonella</taxon>
    </lineage>
</organism>
<dbReference type="STRING" id="990371.SAMN05421813_102229"/>
<feature type="transmembrane region" description="Helical" evidence="3">
    <location>
        <begin position="12"/>
        <end position="30"/>
    </location>
</feature>
<feature type="coiled-coil region" evidence="2">
    <location>
        <begin position="391"/>
        <end position="422"/>
    </location>
</feature>
<keyword evidence="5" id="KW-1185">Reference proteome</keyword>
<keyword evidence="3" id="KW-0812">Transmembrane</keyword>
<dbReference type="OrthoDB" id="978216at2"/>
<feature type="transmembrane region" description="Helical" evidence="3">
    <location>
        <begin position="358"/>
        <end position="378"/>
    </location>
</feature>
<evidence type="ECO:0000313" key="5">
    <source>
        <dbReference type="Proteomes" id="UP000199226"/>
    </source>
</evidence>
<evidence type="ECO:0000256" key="3">
    <source>
        <dbReference type="SAM" id="Phobius"/>
    </source>
</evidence>
<dbReference type="Pfam" id="PF13181">
    <property type="entry name" value="TPR_8"/>
    <property type="match status" value="1"/>
</dbReference>
<name>A0A1G9N652_9SPHI</name>
<gene>
    <name evidence="4" type="ORF">SAMN05421813_102229</name>
</gene>
<evidence type="ECO:0000313" key="4">
    <source>
        <dbReference type="EMBL" id="SDL81325.1"/>
    </source>
</evidence>
<dbReference type="RefSeq" id="WP_143007686.1">
    <property type="nucleotide sequence ID" value="NZ_FNHH01000002.1"/>
</dbReference>
<keyword evidence="3" id="KW-1133">Transmembrane helix</keyword>
<proteinExistence type="predicted"/>
<keyword evidence="3" id="KW-0472">Membrane</keyword>
<evidence type="ECO:0000256" key="2">
    <source>
        <dbReference type="SAM" id="Coils"/>
    </source>
</evidence>
<evidence type="ECO:0000256" key="1">
    <source>
        <dbReference type="PROSITE-ProRule" id="PRU00339"/>
    </source>
</evidence>
<dbReference type="AlphaFoldDB" id="A0A1G9N652"/>
<dbReference type="InterPro" id="IPR019734">
    <property type="entry name" value="TPR_rpt"/>
</dbReference>
<protein>
    <submittedName>
        <fullName evidence="4">Tetratricopeptide repeat-containing protein</fullName>
    </submittedName>
</protein>
<dbReference type="PROSITE" id="PS50005">
    <property type="entry name" value="TPR"/>
    <property type="match status" value="1"/>
</dbReference>
<sequence>MFAYFFLNLHANIVMKILSFILIPIAFLIYTQNIRNGSNKITNTTDTSEIIELNNNAFKSRLINPNITITNAKKALQLSFKLNYINGIAESYRVIGVGNSYKNSIDISIENYLNALSYFKKSKNLEGEAKVYNNIGNLYRDLDLKKSLESFNKSLKIAEKLKNKNLLAGLYLNIGTANQQSKNYTKALSDYQKSLSMFITLNNKLGIIQSNQNMGVLYLNLGDYQKAEKHLSDALKNAKEEKLNNSIAAVNLTLSSIHIAQSRFSKAEKTINEGLLYAKLLKDTKLEYNFTIVSYELENKRKNYFQALNYLQKAYKQDSAKYANNISEKISLLETQHIQLEKQKENELTIAKQKNTQILFWASSAIAAMAFLVIFLLIKNVRKSANTNKVLTRLNLEISKQKDDLDRANQNLEEIIDDRTKDLKVKNKKLSEYSSHLSHQIRSPVATLKGLMFLEKDNLIEKDEFVEQLGYCINDLDDKIININENLNNPGKSGLIDND</sequence>
<reference evidence="5" key="1">
    <citation type="submission" date="2016-10" db="EMBL/GenBank/DDBJ databases">
        <authorList>
            <person name="Varghese N."/>
            <person name="Submissions S."/>
        </authorList>
    </citation>
    <scope>NUCLEOTIDE SEQUENCE [LARGE SCALE GENOMIC DNA]</scope>
    <source>
        <strain evidence="5">DSM 24536</strain>
    </source>
</reference>
<dbReference type="PANTHER" id="PTHR10098">
    <property type="entry name" value="RAPSYN-RELATED"/>
    <property type="match status" value="1"/>
</dbReference>
<dbReference type="Proteomes" id="UP000199226">
    <property type="component" value="Unassembled WGS sequence"/>
</dbReference>
<keyword evidence="1" id="KW-0802">TPR repeat</keyword>
<dbReference type="Gene3D" id="1.25.40.10">
    <property type="entry name" value="Tetratricopeptide repeat domain"/>
    <property type="match status" value="2"/>
</dbReference>
<dbReference type="PANTHER" id="PTHR10098:SF108">
    <property type="entry name" value="TETRATRICOPEPTIDE REPEAT PROTEIN 28"/>
    <property type="match status" value="1"/>
</dbReference>
<feature type="repeat" description="TPR" evidence="1">
    <location>
        <begin position="208"/>
        <end position="241"/>
    </location>
</feature>
<dbReference type="EMBL" id="FNHH01000002">
    <property type="protein sequence ID" value="SDL81325.1"/>
    <property type="molecule type" value="Genomic_DNA"/>
</dbReference>